<name>A0A8H9MBF6_9PSEU</name>
<evidence type="ECO:0000259" key="3">
    <source>
        <dbReference type="PROSITE" id="PS01124"/>
    </source>
</evidence>
<dbReference type="SMART" id="SM00342">
    <property type="entry name" value="HTH_ARAC"/>
    <property type="match status" value="1"/>
</dbReference>
<dbReference type="OrthoDB" id="34150at2"/>
<organism evidence="4 5">
    <name type="scientific">Amycolatopsis bartoniae</name>
    <dbReference type="NCBI Taxonomy" id="941986"/>
    <lineage>
        <taxon>Bacteria</taxon>
        <taxon>Bacillati</taxon>
        <taxon>Actinomycetota</taxon>
        <taxon>Actinomycetes</taxon>
        <taxon>Pseudonocardiales</taxon>
        <taxon>Pseudonocardiaceae</taxon>
        <taxon>Amycolatopsis</taxon>
    </lineage>
</organism>
<accession>A0A8H9MBF6</accession>
<dbReference type="PROSITE" id="PS01124">
    <property type="entry name" value="HTH_ARAC_FAMILY_2"/>
    <property type="match status" value="1"/>
</dbReference>
<sequence>MDLRDELRALILRHAGTSGHKRRLPGGAAITGVARPTRPVAVMAEPSVAIVAQGVKRTVVNGKAYDYHAGQYAVVSVDLPVTGQALRAAPAEPLAVFSMNLKPEVLAPLLLEAPSPAAPALTGLVVTDAPAALLDPVVRLLRTLDDPADLRVLGPALEREIHWRLLTGEQGGLVRQIGLPGSHLAHVGRAVRWLREHFREPVRVAELAAIAGMSPSAFHRHFRAATSMTPIQFQKQIRLQEARSLLLTQRVEAGEAGFLVGYESRSQFSREYRRAFGLPPGRDLARTGSADEVRI</sequence>
<dbReference type="EMBL" id="BNAV01000004">
    <property type="protein sequence ID" value="GHF55938.1"/>
    <property type="molecule type" value="Genomic_DNA"/>
</dbReference>
<dbReference type="InterPro" id="IPR018060">
    <property type="entry name" value="HTH_AraC"/>
</dbReference>
<dbReference type="SUPFAM" id="SSF46689">
    <property type="entry name" value="Homeodomain-like"/>
    <property type="match status" value="2"/>
</dbReference>
<keyword evidence="2" id="KW-0804">Transcription</keyword>
<dbReference type="InterPro" id="IPR009594">
    <property type="entry name" value="Tscrpt_reg_HTH_AraC_N"/>
</dbReference>
<dbReference type="AlphaFoldDB" id="A0A8H9MBF6"/>
<protein>
    <submittedName>
        <fullName evidence="4">AraC family transcriptional regulator</fullName>
    </submittedName>
</protein>
<dbReference type="Pfam" id="PF12833">
    <property type="entry name" value="HTH_18"/>
    <property type="match status" value="1"/>
</dbReference>
<dbReference type="PANTHER" id="PTHR43436:SF1">
    <property type="entry name" value="TRANSCRIPTIONAL REGULATORY PROTEIN"/>
    <property type="match status" value="1"/>
</dbReference>
<dbReference type="Gene3D" id="1.10.10.60">
    <property type="entry name" value="Homeodomain-like"/>
    <property type="match status" value="2"/>
</dbReference>
<dbReference type="GO" id="GO:0043565">
    <property type="term" value="F:sequence-specific DNA binding"/>
    <property type="evidence" value="ECO:0007669"/>
    <property type="project" value="InterPro"/>
</dbReference>
<proteinExistence type="predicted"/>
<dbReference type="Proteomes" id="UP000658656">
    <property type="component" value="Unassembled WGS sequence"/>
</dbReference>
<keyword evidence="5" id="KW-1185">Reference proteome</keyword>
<gene>
    <name evidence="4" type="ORF">GCM10017566_31270</name>
</gene>
<evidence type="ECO:0000256" key="2">
    <source>
        <dbReference type="ARBA" id="ARBA00023163"/>
    </source>
</evidence>
<keyword evidence="1" id="KW-0805">Transcription regulation</keyword>
<evidence type="ECO:0000313" key="5">
    <source>
        <dbReference type="Proteomes" id="UP000658656"/>
    </source>
</evidence>
<comment type="caution">
    <text evidence="4">The sequence shown here is derived from an EMBL/GenBank/DDBJ whole genome shotgun (WGS) entry which is preliminary data.</text>
</comment>
<reference evidence="4" key="1">
    <citation type="journal article" date="2014" name="Int. J. Syst. Evol. Microbiol.">
        <title>Complete genome sequence of Corynebacterium casei LMG S-19264T (=DSM 44701T), isolated from a smear-ripened cheese.</title>
        <authorList>
            <consortium name="US DOE Joint Genome Institute (JGI-PGF)"/>
            <person name="Walter F."/>
            <person name="Albersmeier A."/>
            <person name="Kalinowski J."/>
            <person name="Ruckert C."/>
        </authorList>
    </citation>
    <scope>NUCLEOTIDE SEQUENCE</scope>
    <source>
        <strain evidence="4">CGMCC 4.7679</strain>
    </source>
</reference>
<evidence type="ECO:0000313" key="4">
    <source>
        <dbReference type="EMBL" id="GHF55938.1"/>
    </source>
</evidence>
<feature type="domain" description="HTH araC/xylS-type" evidence="3">
    <location>
        <begin position="188"/>
        <end position="286"/>
    </location>
</feature>
<reference evidence="4" key="2">
    <citation type="submission" date="2020-09" db="EMBL/GenBank/DDBJ databases">
        <authorList>
            <person name="Sun Q."/>
            <person name="Zhou Y."/>
        </authorList>
    </citation>
    <scope>NUCLEOTIDE SEQUENCE</scope>
    <source>
        <strain evidence="4">CGMCC 4.7679</strain>
    </source>
</reference>
<evidence type="ECO:0000256" key="1">
    <source>
        <dbReference type="ARBA" id="ARBA00023015"/>
    </source>
</evidence>
<dbReference type="InterPro" id="IPR009057">
    <property type="entry name" value="Homeodomain-like_sf"/>
</dbReference>
<dbReference type="Pfam" id="PF06719">
    <property type="entry name" value="AraC_N"/>
    <property type="match status" value="1"/>
</dbReference>
<dbReference type="GO" id="GO:0003700">
    <property type="term" value="F:DNA-binding transcription factor activity"/>
    <property type="evidence" value="ECO:0007669"/>
    <property type="project" value="InterPro"/>
</dbReference>
<dbReference type="RefSeq" id="WP_145935922.1">
    <property type="nucleotide sequence ID" value="NZ_BNAV01000004.1"/>
</dbReference>
<dbReference type="PANTHER" id="PTHR43436">
    <property type="entry name" value="ARAC-FAMILY TRANSCRIPTIONAL REGULATOR"/>
    <property type="match status" value="1"/>
</dbReference>